<dbReference type="Pfam" id="PF13442">
    <property type="entry name" value="Cytochrome_CBB3"/>
    <property type="match status" value="1"/>
</dbReference>
<dbReference type="InterPro" id="IPR011041">
    <property type="entry name" value="Quinoprot_gluc/sorb_DH_b-prop"/>
</dbReference>
<dbReference type="PANTHER" id="PTHR33546">
    <property type="entry name" value="LARGE, MULTIFUNCTIONAL SECRETED PROTEIN-RELATED"/>
    <property type="match status" value="1"/>
</dbReference>
<dbReference type="InterPro" id="IPR009056">
    <property type="entry name" value="Cyt_c-like_dom"/>
</dbReference>
<organism evidence="6 7">
    <name type="scientific">Halioglobus japonicus</name>
    <dbReference type="NCBI Taxonomy" id="930805"/>
    <lineage>
        <taxon>Bacteria</taxon>
        <taxon>Pseudomonadati</taxon>
        <taxon>Pseudomonadota</taxon>
        <taxon>Gammaproteobacteria</taxon>
        <taxon>Cellvibrionales</taxon>
        <taxon>Halieaceae</taxon>
        <taxon>Halioglobus</taxon>
    </lineage>
</organism>
<reference evidence="6 7" key="1">
    <citation type="submission" date="2018-01" db="EMBL/GenBank/DDBJ databases">
        <title>The draft genome sequence of Halioglobus japonicus S1-36.</title>
        <authorList>
            <person name="Du Z.-J."/>
            <person name="Shi M.-J."/>
        </authorList>
    </citation>
    <scope>NUCLEOTIDE SEQUENCE [LARGE SCALE GENOMIC DNA]</scope>
    <source>
        <strain evidence="6 7">S1-36</strain>
    </source>
</reference>
<evidence type="ECO:0000256" key="1">
    <source>
        <dbReference type="ARBA" id="ARBA00022617"/>
    </source>
</evidence>
<dbReference type="PROSITE" id="PS51007">
    <property type="entry name" value="CYTC"/>
    <property type="match status" value="1"/>
</dbReference>
<dbReference type="Gene3D" id="1.10.760.10">
    <property type="entry name" value="Cytochrome c-like domain"/>
    <property type="match status" value="1"/>
</dbReference>
<evidence type="ECO:0000313" key="6">
    <source>
        <dbReference type="EMBL" id="PLW86981.1"/>
    </source>
</evidence>
<dbReference type="GO" id="GO:0020037">
    <property type="term" value="F:heme binding"/>
    <property type="evidence" value="ECO:0007669"/>
    <property type="project" value="InterPro"/>
</dbReference>
<dbReference type="InterPro" id="IPR036909">
    <property type="entry name" value="Cyt_c-like_dom_sf"/>
</dbReference>
<protein>
    <submittedName>
        <fullName evidence="6">Oxidoreductase</fullName>
    </submittedName>
</protein>
<comment type="caution">
    <text evidence="6">The sequence shown here is derived from an EMBL/GenBank/DDBJ whole genome shotgun (WGS) entry which is preliminary data.</text>
</comment>
<dbReference type="GO" id="GO:0009055">
    <property type="term" value="F:electron transfer activity"/>
    <property type="evidence" value="ECO:0007669"/>
    <property type="project" value="InterPro"/>
</dbReference>
<keyword evidence="3 4" id="KW-0408">Iron</keyword>
<name>A0AAP8MFM7_9GAMM</name>
<dbReference type="Proteomes" id="UP000235162">
    <property type="component" value="Unassembled WGS sequence"/>
</dbReference>
<dbReference type="InterPro" id="IPR054539">
    <property type="entry name" value="Beta-prop_PDH"/>
</dbReference>
<evidence type="ECO:0000313" key="7">
    <source>
        <dbReference type="Proteomes" id="UP000235162"/>
    </source>
</evidence>
<evidence type="ECO:0000256" key="2">
    <source>
        <dbReference type="ARBA" id="ARBA00022723"/>
    </source>
</evidence>
<dbReference type="AlphaFoldDB" id="A0AAP8MFM7"/>
<dbReference type="Pfam" id="PF22807">
    <property type="entry name" value="TrAA12"/>
    <property type="match status" value="2"/>
</dbReference>
<keyword evidence="2 4" id="KW-0479">Metal-binding</keyword>
<evidence type="ECO:0000256" key="3">
    <source>
        <dbReference type="ARBA" id="ARBA00023004"/>
    </source>
</evidence>
<dbReference type="Gene3D" id="2.120.10.30">
    <property type="entry name" value="TolB, C-terminal domain"/>
    <property type="match status" value="1"/>
</dbReference>
<dbReference type="SUPFAM" id="SSF46626">
    <property type="entry name" value="Cytochrome c"/>
    <property type="match status" value="1"/>
</dbReference>
<accession>A0AAP8MFM7</accession>
<evidence type="ECO:0000256" key="4">
    <source>
        <dbReference type="PROSITE-ProRule" id="PRU00433"/>
    </source>
</evidence>
<gene>
    <name evidence="6" type="ORF">C0029_08390</name>
</gene>
<proteinExistence type="predicted"/>
<feature type="domain" description="Cytochrome c" evidence="5">
    <location>
        <begin position="403"/>
        <end position="470"/>
    </location>
</feature>
<dbReference type="EMBL" id="PKUR01000002">
    <property type="protein sequence ID" value="PLW86981.1"/>
    <property type="molecule type" value="Genomic_DNA"/>
</dbReference>
<dbReference type="SUPFAM" id="SSF50952">
    <property type="entry name" value="Soluble quinoprotein glucose dehydrogenase"/>
    <property type="match status" value="1"/>
</dbReference>
<sequence>MSGNIANYSVSMILNVATGRPGASIDEQSAQQHYTLPDGFSVQIFANDLPKARFLRFTQAGDLLVSRPHAGDIVLLEPDRDGDGYSDARRTVISELDRPQGMDFDGEWLYIAERERIGRIRFDHNAGATVDHYEDVVTGLTGDGNHWSKTIRFGPDGMLYLAQGSTCNICVESDPRRATIMRFRADGSDGEIFATGLRNSVGFDWSPVDGALYATDNGRDMLGDNFPPCELNRVELGNFYGWPYFNGNNVPDKDMGPDPLAQQRLPVAPVHGFRAHNAPLGISFVDGSDWPGDFDLVALVALHGSWNRSEPDGYEVVSLHFSDNGIEERTFLGGFNQDGNILGRPVDVIQGPDGAIYISDDYAGAIYRVSTDTPAQRPNALDALNTAADTTTPDWVAQSDVQALARQGAALYQQHACATCHEQGENPLPLVEVSYDAIERALVTPQAPMPLLPLSETERRALAAFIVSGQ</sequence>
<keyword evidence="7" id="KW-1185">Reference proteome</keyword>
<dbReference type="PANTHER" id="PTHR33546:SF1">
    <property type="entry name" value="LARGE, MULTIFUNCTIONAL SECRETED PROTEIN"/>
    <property type="match status" value="1"/>
</dbReference>
<dbReference type="GO" id="GO:0046872">
    <property type="term" value="F:metal ion binding"/>
    <property type="evidence" value="ECO:0007669"/>
    <property type="project" value="UniProtKB-KW"/>
</dbReference>
<dbReference type="InterPro" id="IPR011042">
    <property type="entry name" value="6-blade_b-propeller_TolB-like"/>
</dbReference>
<evidence type="ECO:0000259" key="5">
    <source>
        <dbReference type="PROSITE" id="PS51007"/>
    </source>
</evidence>
<keyword evidence="1 4" id="KW-0349">Heme</keyword>